<protein>
    <recommendedName>
        <fullName evidence="3 11">NADH dehydrogenase [ubiquinone] iron-sulfur protein 4, mitochondrial</fullName>
    </recommendedName>
</protein>
<keyword evidence="6 11" id="KW-0999">Mitochondrion inner membrane</keyword>
<dbReference type="GO" id="GO:0005743">
    <property type="term" value="C:mitochondrial inner membrane"/>
    <property type="evidence" value="ECO:0007669"/>
    <property type="project" value="UniProtKB-SubCell"/>
</dbReference>
<evidence type="ECO:0000256" key="2">
    <source>
        <dbReference type="ARBA" id="ARBA00005882"/>
    </source>
</evidence>
<evidence type="ECO:0000256" key="5">
    <source>
        <dbReference type="ARBA" id="ARBA00022660"/>
    </source>
</evidence>
<sequence>MASLFLTRSVRPAFTVFLRPFLTSSSAYSASSGEIVIDKTDKSVDTTGDDQQTGIAILNGIPEWHLKNRTARIFFPSKNAMQSGTQSFQNWRLEFENMERWENPLMGWASTGDPLSNMTLDFTSKEEAIAFAESHGFKYELEEKQEKKIIPKSYGANFSWNKNTRVSTK</sequence>
<dbReference type="RefSeq" id="XP_020904760.1">
    <property type="nucleotide sequence ID" value="XM_021049101.2"/>
</dbReference>
<evidence type="ECO:0000256" key="9">
    <source>
        <dbReference type="ARBA" id="ARBA00023128"/>
    </source>
</evidence>
<keyword evidence="9 11" id="KW-0496">Mitochondrion</keyword>
<dbReference type="PANTHER" id="PTHR12219">
    <property type="entry name" value="NADH-UBIQUINONE OXIDOREDUCTASE"/>
    <property type="match status" value="1"/>
</dbReference>
<evidence type="ECO:0000256" key="3">
    <source>
        <dbReference type="ARBA" id="ARBA00015796"/>
    </source>
</evidence>
<dbReference type="InterPro" id="IPR038532">
    <property type="entry name" value="NDUFS4-like_sf"/>
</dbReference>
<evidence type="ECO:0000256" key="4">
    <source>
        <dbReference type="ARBA" id="ARBA00022448"/>
    </source>
</evidence>
<dbReference type="InterPro" id="IPR006885">
    <property type="entry name" value="NADH_UbQ_FeS_4_mit-like"/>
</dbReference>
<comment type="function">
    <text evidence="1 11">Accessory subunit of the mitochondrial membrane respiratory chain NADH dehydrogenase (Complex I), that is believed not to be involved in catalysis. Complex I functions in the transfer of electrons from NADH to the respiratory chain. The immediate electron acceptor for the enzyme is believed to be ubiquinone.</text>
</comment>
<dbReference type="FunFam" id="3.30.160.190:FF:000001">
    <property type="entry name" value="NADH-ubiquinone oxidoreductase 21 kDa subunit mitochondrial"/>
    <property type="match status" value="1"/>
</dbReference>
<evidence type="ECO:0000256" key="7">
    <source>
        <dbReference type="ARBA" id="ARBA00022946"/>
    </source>
</evidence>
<keyword evidence="13" id="KW-1185">Reference proteome</keyword>
<organism evidence="12 13">
    <name type="scientific">Exaiptasia diaphana</name>
    <name type="common">Tropical sea anemone</name>
    <name type="synonym">Aiptasia pulchella</name>
    <dbReference type="NCBI Taxonomy" id="2652724"/>
    <lineage>
        <taxon>Eukaryota</taxon>
        <taxon>Metazoa</taxon>
        <taxon>Cnidaria</taxon>
        <taxon>Anthozoa</taxon>
        <taxon>Hexacorallia</taxon>
        <taxon>Actiniaria</taxon>
        <taxon>Aiptasiidae</taxon>
        <taxon>Exaiptasia</taxon>
    </lineage>
</organism>
<accession>A0A913XIC6</accession>
<keyword evidence="8 11" id="KW-0249">Electron transport</keyword>
<evidence type="ECO:0000256" key="1">
    <source>
        <dbReference type="ARBA" id="ARBA00003195"/>
    </source>
</evidence>
<proteinExistence type="inferred from homology"/>
<dbReference type="AlphaFoldDB" id="A0A913XIC6"/>
<comment type="similarity">
    <text evidence="2 11">Belongs to the complex I NDUFS4 subunit family.</text>
</comment>
<dbReference type="GO" id="GO:0022900">
    <property type="term" value="P:electron transport chain"/>
    <property type="evidence" value="ECO:0007669"/>
    <property type="project" value="InterPro"/>
</dbReference>
<evidence type="ECO:0000256" key="10">
    <source>
        <dbReference type="ARBA" id="ARBA00023136"/>
    </source>
</evidence>
<reference evidence="12" key="1">
    <citation type="submission" date="2022-11" db="UniProtKB">
        <authorList>
            <consortium name="EnsemblMetazoa"/>
        </authorList>
    </citation>
    <scope>IDENTIFICATION</scope>
</reference>
<dbReference type="PANTHER" id="PTHR12219:SF8">
    <property type="entry name" value="NADH DEHYDROGENASE [UBIQUINONE] IRON-SULFUR PROTEIN 4, MITOCHONDRIAL"/>
    <property type="match status" value="1"/>
</dbReference>
<dbReference type="OMA" id="KSWTIEL"/>
<comment type="subcellular location">
    <subcellularLocation>
        <location evidence="11">Mitochondrion inner membrane</location>
        <topology evidence="11">Peripheral membrane protein</topology>
        <orientation evidence="11">Matrix side</orientation>
    </subcellularLocation>
</comment>
<dbReference type="Gene3D" id="3.30.160.190">
    <property type="entry name" value="atu1810 like domain"/>
    <property type="match status" value="1"/>
</dbReference>
<evidence type="ECO:0000313" key="12">
    <source>
        <dbReference type="EnsemblMetazoa" id="XP_020904760.1"/>
    </source>
</evidence>
<dbReference type="Proteomes" id="UP000887567">
    <property type="component" value="Unplaced"/>
</dbReference>
<keyword evidence="4 11" id="KW-0813">Transport</keyword>
<name>A0A913XIC6_EXADI</name>
<keyword evidence="10 11" id="KW-0472">Membrane</keyword>
<dbReference type="KEGG" id="epa:110243047"/>
<evidence type="ECO:0000256" key="11">
    <source>
        <dbReference type="RuleBase" id="RU367010"/>
    </source>
</evidence>
<evidence type="ECO:0000313" key="13">
    <source>
        <dbReference type="Proteomes" id="UP000887567"/>
    </source>
</evidence>
<dbReference type="OrthoDB" id="3089at2759"/>
<keyword evidence="7 11" id="KW-0809">Transit peptide</keyword>
<dbReference type="GeneID" id="110243047"/>
<evidence type="ECO:0000256" key="6">
    <source>
        <dbReference type="ARBA" id="ARBA00022792"/>
    </source>
</evidence>
<dbReference type="Pfam" id="PF04800">
    <property type="entry name" value="NDUS4"/>
    <property type="match status" value="1"/>
</dbReference>
<keyword evidence="5 11" id="KW-0679">Respiratory chain</keyword>
<dbReference type="EnsemblMetazoa" id="XM_021049101.2">
    <property type="protein sequence ID" value="XP_020904760.1"/>
    <property type="gene ID" value="LOC110243047"/>
</dbReference>
<evidence type="ECO:0000256" key="8">
    <source>
        <dbReference type="ARBA" id="ARBA00022982"/>
    </source>
</evidence>